<dbReference type="RefSeq" id="WP_096427018.1">
    <property type="nucleotide sequence ID" value="NZ_AP015030.1"/>
</dbReference>
<evidence type="ECO:0000313" key="1">
    <source>
        <dbReference type="EMBL" id="BAW26610.1"/>
    </source>
</evidence>
<accession>A0A1L7NMC6</accession>
<dbReference type="AlphaFoldDB" id="A0A1L7NMC6"/>
<name>A0A1L7NMC6_PSEPU</name>
<evidence type="ECO:0000313" key="2">
    <source>
        <dbReference type="Proteomes" id="UP000218731"/>
    </source>
</evidence>
<dbReference type="EMBL" id="AP015030">
    <property type="protein sequence ID" value="BAW26610.1"/>
    <property type="molecule type" value="Genomic_DNA"/>
</dbReference>
<proteinExistence type="predicted"/>
<keyword evidence="1" id="KW-0614">Plasmid</keyword>
<dbReference type="Proteomes" id="UP000218731">
    <property type="component" value="Plasmid pKF715A"/>
</dbReference>
<reference evidence="1 2" key="1">
    <citation type="submission" date="2015-11" db="EMBL/GenBank/DDBJ databases">
        <title>Complete genome sequencing of a biphenyl-degrading bacterium, Pseudomonas putida KF715 (=NBRC110667).</title>
        <authorList>
            <person name="Suenaga H."/>
            <person name="Fujihara N."/>
            <person name="Watanabe T."/>
            <person name="Hirose J."/>
            <person name="Kimura N."/>
            <person name="Yamazoe A."/>
            <person name="Hosoyama A."/>
            <person name="Shimodaira J."/>
            <person name="Furukawa K."/>
        </authorList>
    </citation>
    <scope>NUCLEOTIDE SEQUENCE [LARGE SCALE GENOMIC DNA]</scope>
    <source>
        <strain evidence="1 2">KF715</strain>
        <plasmid evidence="2">Plasmid pkf715a dna</plasmid>
    </source>
</reference>
<gene>
    <name evidence="1" type="ORF">KF715C_pA1050</name>
</gene>
<geneLocation type="plasmid" evidence="2">
    <name>pkf715a dna</name>
</geneLocation>
<sequence>MSKSVIQTSEQEMELRAIAAAKQVLGREIIIQSDADFTPPGNRKVRVVRHQLNGRRAEAHLRWYVAGKAFRSLPLTNSNVALSNSWKGSAACVSESQLELL</sequence>
<organism evidence="1 2">
    <name type="scientific">Pseudomonas putida</name>
    <name type="common">Arthrobacter siderocapsulatus</name>
    <dbReference type="NCBI Taxonomy" id="303"/>
    <lineage>
        <taxon>Bacteria</taxon>
        <taxon>Pseudomonadati</taxon>
        <taxon>Pseudomonadota</taxon>
        <taxon>Gammaproteobacteria</taxon>
        <taxon>Pseudomonadales</taxon>
        <taxon>Pseudomonadaceae</taxon>
        <taxon>Pseudomonas</taxon>
    </lineage>
</organism>
<protein>
    <submittedName>
        <fullName evidence="1">Uncharacterized protein</fullName>
    </submittedName>
</protein>